<dbReference type="AlphaFoldDB" id="A0A1G9LID9"/>
<dbReference type="EMBL" id="FNGA01000007">
    <property type="protein sequence ID" value="SDL61709.1"/>
    <property type="molecule type" value="Genomic_DNA"/>
</dbReference>
<dbReference type="OrthoDB" id="5488306at2"/>
<proteinExistence type="predicted"/>
<reference evidence="2" key="1">
    <citation type="submission" date="2016-10" db="EMBL/GenBank/DDBJ databases">
        <authorList>
            <person name="Varghese N."/>
            <person name="Submissions S."/>
        </authorList>
    </citation>
    <scope>NUCLEOTIDE SEQUENCE [LARGE SCALE GENOMIC DNA]</scope>
    <source>
        <strain evidence="2">DSM 16995</strain>
    </source>
</reference>
<sequence length="321" mass="37689">MSSEVRDLLRKYLPDYKSTRFGKIYTDTTEFMNIDHSDVIKLGNQHFLVLKNEAERRFGLVDPKYWVKRGKHLESGQPQILKLAFYEKFPMNIGPFKIECYRSPRKEARILELVKGDMRFMQGCSNNDEVGNNVRVLDIIRGKRLDIVVYNISVDHKTYFYEYFPDILEKYIGSCEAIKFLHDHDEKHGDVRRDHLWVESGTGDYRWIDFDYAFELYENPFGLDVFGLGSILIYLVGKANFTMQTLLDLKIEHSILETLNSGDYSVVIGNRVVNVRKIYSYIPESLNNILMHFSSSSTVYYESVDELLFDMRRCLKEIRGL</sequence>
<evidence type="ECO:0000313" key="1">
    <source>
        <dbReference type="EMBL" id="SDL61709.1"/>
    </source>
</evidence>
<dbReference type="RefSeq" id="WP_092163262.1">
    <property type="nucleotide sequence ID" value="NZ_FNGA01000007.1"/>
</dbReference>
<evidence type="ECO:0000313" key="2">
    <source>
        <dbReference type="Proteomes" id="UP000199053"/>
    </source>
</evidence>
<dbReference type="SUPFAM" id="SSF56112">
    <property type="entry name" value="Protein kinase-like (PK-like)"/>
    <property type="match status" value="1"/>
</dbReference>
<keyword evidence="2" id="KW-1185">Reference proteome</keyword>
<dbReference type="Proteomes" id="UP000199053">
    <property type="component" value="Unassembled WGS sequence"/>
</dbReference>
<organism evidence="1 2">
    <name type="scientific">Maridesulfovibrio ferrireducens</name>
    <dbReference type="NCBI Taxonomy" id="246191"/>
    <lineage>
        <taxon>Bacteria</taxon>
        <taxon>Pseudomonadati</taxon>
        <taxon>Thermodesulfobacteriota</taxon>
        <taxon>Desulfovibrionia</taxon>
        <taxon>Desulfovibrionales</taxon>
        <taxon>Desulfovibrionaceae</taxon>
        <taxon>Maridesulfovibrio</taxon>
    </lineage>
</organism>
<gene>
    <name evidence="1" type="ORF">SAMN05660337_3396</name>
</gene>
<dbReference type="InterPro" id="IPR011009">
    <property type="entry name" value="Kinase-like_dom_sf"/>
</dbReference>
<evidence type="ECO:0008006" key="3">
    <source>
        <dbReference type="Google" id="ProtNLM"/>
    </source>
</evidence>
<name>A0A1G9LID9_9BACT</name>
<accession>A0A1G9LID9</accession>
<dbReference type="STRING" id="246191.SAMN05660337_3396"/>
<protein>
    <recommendedName>
        <fullName evidence="3">Protein kinase domain-containing protein</fullName>
    </recommendedName>
</protein>